<gene>
    <name evidence="1" type="ORF">MSG28_009764</name>
</gene>
<keyword evidence="2" id="KW-1185">Reference proteome</keyword>
<dbReference type="EMBL" id="CM046116">
    <property type="protein sequence ID" value="KAI8421807.1"/>
    <property type="molecule type" value="Genomic_DNA"/>
</dbReference>
<comment type="caution">
    <text evidence="1">The sequence shown here is derived from an EMBL/GenBank/DDBJ whole genome shotgun (WGS) entry which is preliminary data.</text>
</comment>
<evidence type="ECO:0000313" key="1">
    <source>
        <dbReference type="EMBL" id="KAI8421807.1"/>
    </source>
</evidence>
<name>A0ACC0JCF5_CHOFU</name>
<proteinExistence type="predicted"/>
<accession>A0ACC0JCF5</accession>
<protein>
    <submittedName>
        <fullName evidence="1">Uncharacterized protein</fullName>
    </submittedName>
</protein>
<organism evidence="1 2">
    <name type="scientific">Choristoneura fumiferana</name>
    <name type="common">Spruce budworm moth</name>
    <name type="synonym">Archips fumiferana</name>
    <dbReference type="NCBI Taxonomy" id="7141"/>
    <lineage>
        <taxon>Eukaryota</taxon>
        <taxon>Metazoa</taxon>
        <taxon>Ecdysozoa</taxon>
        <taxon>Arthropoda</taxon>
        <taxon>Hexapoda</taxon>
        <taxon>Insecta</taxon>
        <taxon>Pterygota</taxon>
        <taxon>Neoptera</taxon>
        <taxon>Endopterygota</taxon>
        <taxon>Lepidoptera</taxon>
        <taxon>Glossata</taxon>
        <taxon>Ditrysia</taxon>
        <taxon>Tortricoidea</taxon>
        <taxon>Tortricidae</taxon>
        <taxon>Tortricinae</taxon>
        <taxon>Choristoneura</taxon>
    </lineage>
</organism>
<reference evidence="1 2" key="1">
    <citation type="journal article" date="2022" name="Genome Biol. Evol.">
        <title>The Spruce Budworm Genome: Reconstructing the Evolutionary History of Antifreeze Proteins.</title>
        <authorList>
            <person name="Beliveau C."/>
            <person name="Gagne P."/>
            <person name="Picq S."/>
            <person name="Vernygora O."/>
            <person name="Keeling C.I."/>
            <person name="Pinkney K."/>
            <person name="Doucet D."/>
            <person name="Wen F."/>
            <person name="Johnston J.S."/>
            <person name="Maaroufi H."/>
            <person name="Boyle B."/>
            <person name="Laroche J."/>
            <person name="Dewar K."/>
            <person name="Juretic N."/>
            <person name="Blackburn G."/>
            <person name="Nisole A."/>
            <person name="Brunet B."/>
            <person name="Brandao M."/>
            <person name="Lumley L."/>
            <person name="Duan J."/>
            <person name="Quan G."/>
            <person name="Lucarotti C.J."/>
            <person name="Roe A.D."/>
            <person name="Sperling F.A.H."/>
            <person name="Levesque R.C."/>
            <person name="Cusson M."/>
        </authorList>
    </citation>
    <scope>NUCLEOTIDE SEQUENCE [LARGE SCALE GENOMIC DNA]</scope>
    <source>
        <strain evidence="1">Glfc:IPQL:Cfum</strain>
    </source>
</reference>
<dbReference type="Proteomes" id="UP001064048">
    <property type="component" value="Chromosome 16"/>
</dbReference>
<sequence length="467" mass="52392">MSIIGTVYEDVTTDVLGQMGAWQWMVTIVSTALMTSTMFIQFEDMFLLKYTSDIVCIPPNGYECSKTSACHIISINNSEQLQCNTWNVRLMGMVWIRKNWVITCDHDGNLLSTAMVCRLGVMFGYVGYGLIADCFGRKKAIVLDVCANIVLRLAIVFSDSESWFKLLVFIRSLLGSANSYMGLVLISEVASNRWRSRLSLIVASPRLIASVCMVPLAQSIPNSETFTIIACLYDVLLMCFLRWTPESPQWLLFNNKISQAENMLYTAAKKNRKRLCSDFKIRPVNNRDTITSLLYSFALAARIIAFAIILIITPRFFAINIRATLLGCCQAAGQLGAIVGYLVTTTKLMNTVAMALLGVVLTVILMILCLIFPDVDNREMPDVLQDMDYFCELSKPLRWATQKTHSPSREEVELRTHSFGSRGRALSSRSASLARAPAQPIGFTTLWRIVSNTVRRYCNALLCKNKK</sequence>
<evidence type="ECO:0000313" key="2">
    <source>
        <dbReference type="Proteomes" id="UP001064048"/>
    </source>
</evidence>